<proteinExistence type="predicted"/>
<name>A0A3D9Z381_9HYPH</name>
<dbReference type="Proteomes" id="UP000256900">
    <property type="component" value="Unassembled WGS sequence"/>
</dbReference>
<dbReference type="Pfam" id="PF13489">
    <property type="entry name" value="Methyltransf_23"/>
    <property type="match status" value="1"/>
</dbReference>
<dbReference type="AlphaFoldDB" id="A0A3D9Z381"/>
<protein>
    <submittedName>
        <fullName evidence="1">Methyltransferase family protein</fullName>
    </submittedName>
</protein>
<evidence type="ECO:0000313" key="2">
    <source>
        <dbReference type="Proteomes" id="UP000256900"/>
    </source>
</evidence>
<organism evidence="1 2">
    <name type="scientific">Methylovirgula ligni</name>
    <dbReference type="NCBI Taxonomy" id="569860"/>
    <lineage>
        <taxon>Bacteria</taxon>
        <taxon>Pseudomonadati</taxon>
        <taxon>Pseudomonadota</taxon>
        <taxon>Alphaproteobacteria</taxon>
        <taxon>Hyphomicrobiales</taxon>
        <taxon>Beijerinckiaceae</taxon>
        <taxon>Methylovirgula</taxon>
    </lineage>
</organism>
<dbReference type="SUPFAM" id="SSF53335">
    <property type="entry name" value="S-adenosyl-L-methionine-dependent methyltransferases"/>
    <property type="match status" value="1"/>
</dbReference>
<dbReference type="Gene3D" id="3.40.50.150">
    <property type="entry name" value="Vaccinia Virus protein VP39"/>
    <property type="match status" value="1"/>
</dbReference>
<keyword evidence="1" id="KW-0808">Transferase</keyword>
<evidence type="ECO:0000313" key="1">
    <source>
        <dbReference type="EMBL" id="REF89623.1"/>
    </source>
</evidence>
<dbReference type="GO" id="GO:0008168">
    <property type="term" value="F:methyltransferase activity"/>
    <property type="evidence" value="ECO:0007669"/>
    <property type="project" value="UniProtKB-KW"/>
</dbReference>
<gene>
    <name evidence="1" type="ORF">DES32_0850</name>
</gene>
<keyword evidence="2" id="KW-1185">Reference proteome</keyword>
<comment type="caution">
    <text evidence="1">The sequence shown here is derived from an EMBL/GenBank/DDBJ whole genome shotgun (WGS) entry which is preliminary data.</text>
</comment>
<sequence>MKFQELPESERAALKERARNETLIELWKEIPASSSQGWNDRAALAAEMLGDVRSVTDIGCGAMALERYLPHATYVPVDCVQRDARTIVVDLNREPAPETGTDAATLLGVLEYIHDVPKLLADLARAYRVILVTYNQAEDRQSAEGVTRDTWVNSFTRDQLGDVFEQSGLHIVRRESLGTQTLWLLRSQTAAL</sequence>
<dbReference type="GO" id="GO:0032259">
    <property type="term" value="P:methylation"/>
    <property type="evidence" value="ECO:0007669"/>
    <property type="project" value="UniProtKB-KW"/>
</dbReference>
<accession>A0A3D9Z381</accession>
<dbReference type="EMBL" id="QUMO01000001">
    <property type="protein sequence ID" value="REF89623.1"/>
    <property type="molecule type" value="Genomic_DNA"/>
</dbReference>
<dbReference type="InterPro" id="IPR029063">
    <property type="entry name" value="SAM-dependent_MTases_sf"/>
</dbReference>
<keyword evidence="1" id="KW-0489">Methyltransferase</keyword>
<reference evidence="1 2" key="1">
    <citation type="submission" date="2018-08" db="EMBL/GenBank/DDBJ databases">
        <title>Genomic Encyclopedia of Type Strains, Phase IV (KMG-IV): sequencing the most valuable type-strain genomes for metagenomic binning, comparative biology and taxonomic classification.</title>
        <authorList>
            <person name="Goeker M."/>
        </authorList>
    </citation>
    <scope>NUCLEOTIDE SEQUENCE [LARGE SCALE GENOMIC DNA]</scope>
    <source>
        <strain evidence="1 2">BW863</strain>
    </source>
</reference>